<dbReference type="InterPro" id="IPR036085">
    <property type="entry name" value="PAZ_dom_sf"/>
</dbReference>
<dbReference type="InterPro" id="IPR036397">
    <property type="entry name" value="RNaseH_sf"/>
</dbReference>
<evidence type="ECO:0000259" key="4">
    <source>
        <dbReference type="PROSITE" id="PS50822"/>
    </source>
</evidence>
<feature type="region of interest" description="Disordered" evidence="1">
    <location>
        <begin position="418"/>
        <end position="447"/>
    </location>
</feature>
<comment type="caution">
    <text evidence="6">The sequence shown here is derived from an EMBL/GenBank/DDBJ whole genome shotgun (WGS) entry which is preliminary data.</text>
</comment>
<dbReference type="Pfam" id="PF02170">
    <property type="entry name" value="PAZ"/>
    <property type="match status" value="1"/>
</dbReference>
<evidence type="ECO:0000256" key="2">
    <source>
        <dbReference type="SAM" id="Phobius"/>
    </source>
</evidence>
<dbReference type="Pfam" id="PF16487">
    <property type="entry name" value="ArgoMid"/>
    <property type="match status" value="1"/>
</dbReference>
<dbReference type="FunFam" id="3.20.20.80:FF:000099">
    <property type="entry name" value="Lactase-phlorizin hydrolase, putative"/>
    <property type="match status" value="1"/>
</dbReference>
<dbReference type="Gene3D" id="3.20.20.80">
    <property type="entry name" value="Glycosidases"/>
    <property type="match status" value="1"/>
</dbReference>
<evidence type="ECO:0000256" key="1">
    <source>
        <dbReference type="SAM" id="MobiDB-lite"/>
    </source>
</evidence>
<dbReference type="Pfam" id="PF08699">
    <property type="entry name" value="ArgoL1"/>
    <property type="match status" value="1"/>
</dbReference>
<dbReference type="SMART" id="SM01163">
    <property type="entry name" value="DUF1785"/>
    <property type="match status" value="1"/>
</dbReference>
<evidence type="ECO:0000313" key="8">
    <source>
        <dbReference type="Proteomes" id="UP000285883"/>
    </source>
</evidence>
<dbReference type="Proteomes" id="UP000285883">
    <property type="component" value="Unassembled WGS sequence"/>
</dbReference>
<dbReference type="InterPro" id="IPR032472">
    <property type="entry name" value="ArgoL2"/>
</dbReference>
<dbReference type="GO" id="GO:0004553">
    <property type="term" value="F:hydrolase activity, hydrolyzing O-glycosyl compounds"/>
    <property type="evidence" value="ECO:0007669"/>
    <property type="project" value="InterPro"/>
</dbReference>
<dbReference type="PROSITE" id="PS50822">
    <property type="entry name" value="PIWI"/>
    <property type="match status" value="1"/>
</dbReference>
<organism evidence="6 7">
    <name type="scientific">Phytophthora kernoviae</name>
    <dbReference type="NCBI Taxonomy" id="325452"/>
    <lineage>
        <taxon>Eukaryota</taxon>
        <taxon>Sar</taxon>
        <taxon>Stramenopiles</taxon>
        <taxon>Oomycota</taxon>
        <taxon>Peronosporomycetes</taxon>
        <taxon>Peronosporales</taxon>
        <taxon>Peronosporaceae</taxon>
        <taxon>Phytophthora</taxon>
    </lineage>
</organism>
<dbReference type="EMBL" id="MBDN02000052">
    <property type="protein sequence ID" value="RLN82476.1"/>
    <property type="molecule type" value="Genomic_DNA"/>
</dbReference>
<feature type="compositionally biased region" description="Basic and acidic residues" evidence="1">
    <location>
        <begin position="331"/>
        <end position="352"/>
    </location>
</feature>
<feature type="compositionally biased region" description="Low complexity" evidence="1">
    <location>
        <begin position="73"/>
        <end position="100"/>
    </location>
</feature>
<evidence type="ECO:0000313" key="6">
    <source>
        <dbReference type="EMBL" id="RLN82476.1"/>
    </source>
</evidence>
<dbReference type="InterPro" id="IPR045246">
    <property type="entry name" value="Piwi_ago-like"/>
</dbReference>
<evidence type="ECO:0000313" key="7">
    <source>
        <dbReference type="Proteomes" id="UP000285624"/>
    </source>
</evidence>
<feature type="compositionally biased region" description="Gly residues" evidence="1">
    <location>
        <begin position="1"/>
        <end position="10"/>
    </location>
</feature>
<sequence length="1717" mass="190741">MSYNGGGGAGYDYRGHDSRGGGDQRRGYDDPNRPSSGGSGGGYDQQRRGYDQQREGYDQQHRGYDQQREGYDQQRGGYDQQRGGYDQHGYSGQQQQSYDQRVGHDQREGYGGGGGSRSSSGYDDYSRGGYGGSNGATVVAATMIAHEVMETEVGTITEEVTGAARVRVMETKDVMVDLHLGATTRAAADTTIVGGMEVAMGATAVVVGVDMTTGRVVTEPAELVTMTTLGEDTVVAEMIIGNPIADPRIEEQWSGRAAAREVHAEDADLQQEIQICRRPGVARSGRTVQLNVNYFGVSLASAPVEIFKYHVAVERSPDLEADSKYGPSGPDQKDENMGDEPREEGKDTKDAEMAEPSTDVPPPKNEPRPERPLPRSLVRNIINAALRQYEGEFGGVRVVHDGMAALYSPTMLPWNSKDFTDVNPDSTNSVPAPPPAPAAGDAGDVPRRRFRGPRTFVVKMKLVETISTASLKEYYTNPDVNVMPVLQALDVVARHLGAQRLIAVGRNFFTMKKTHTLKGGKELAWGYHQALRLGDQKLFMNVDQAATVFYSPGPLMQLAVAALRVRGPDEVRNLAERDMKSLARGLRKIEVVPTHRKDHKRAIFGVSAQPADQTMVDIKGETMSVAAYFSRKYNMQLRYPNLPLVNVGSKRAGKENWLPIELCEVAPGQRCANINDLDTAEIIRQTSQPPKTRQENIMGQIRQAGFENDPFLAAFGMKLEQHLEATEARVMDAPDVQYQNVSERPAGGQWSLNGKKIVEGVPLRNWGVIIVSNSSEREVSNFIQKLCDLGSQRGLPFEDRNPVVIHQDQHRGAQVEELMRMCFQELERRNKGPPQLLMVILPDKRSSSYGDVKRMSDTVLGLPSQCIASANLPRANPQFCANVCLKINMKLNGKNAVLRDSLPLISTSPTIIIGADVEHPRSGQGSRPSIAAVVASMDRYSAQYATRVAAQKTSSDIQQLPHMLRELFLAYYENTKRKPEHVVYYRDGVSEGQMFDILQTEMRALRKAFKMISEDYNPPVTFIVVNKRHHLRAFAVNQRDADRKGNVMPGTVIDTGVVNPHRFDFFLYGHSGIQGTTVPAHYTVLHDENQMSAEDVQRLTYHLGYTFSRCTRSVSFVTPVYYAHLASARARFFLNEGSDGASTVGSYNSNMSSFEFADVHAATAAFQVEGAWNVSGREPSIWDDFCRSLPGVECADVADDFYHRYHEDIVRMKRMGLSSFRFSISWSRVMHWDAETKRMQPTPEGVAFYHALLDDLEAHMMQAVVTLYHFDLPAALQSQLEPTTGWLNPDIVTHFEEFAELAFREFGGKVKYWATFNEPLTFISGGYGSCDAAPGGVNPSDTNTYTVAHHVLLSHAKAVEIYRRLQEKTSLVDKKSRIGIVLNAEFGYPVNETNALDVAAAERKMQFDIGWFLMPLVTGDYPEVMRQRVGNRLPQFTPDEAALVKGSYDIFMLNHYYSRMVTDCDSPRSELTCDELPLGHARDRGIDDTRAPSGARVPPASNPECSWLTGYPDGYLATIKWLHTKDPAAAILLTENGWCGDEQVENLDQLWYFQAYVEQVYKAVVEDNIPIIGYTAWSFLDNNEWGSYKQRFGLHYVNFTTETSSRSPVMADLTRIPRPAAKWFAHVSTTKCLDGWALEGVEQTAVEETGEVAAPHERMNPEAGGNGVNVPWSLGEVIFLVVVGIVVLCVITCEALRELRQSNRGSPEELEVLITIE</sequence>
<dbReference type="Gene3D" id="2.170.260.10">
    <property type="entry name" value="paz domain"/>
    <property type="match status" value="1"/>
</dbReference>
<dbReference type="CDD" id="cd04657">
    <property type="entry name" value="Piwi_ago-like"/>
    <property type="match status" value="1"/>
</dbReference>
<proteinExistence type="predicted"/>
<dbReference type="SUPFAM" id="SSF101690">
    <property type="entry name" value="PAZ domain"/>
    <property type="match status" value="1"/>
</dbReference>
<feature type="region of interest" description="Disordered" evidence="1">
    <location>
        <begin position="318"/>
        <end position="375"/>
    </location>
</feature>
<dbReference type="InterPro" id="IPR032474">
    <property type="entry name" value="Argonaute_N"/>
</dbReference>
<feature type="domain" description="PAZ" evidence="3">
    <location>
        <begin position="554"/>
        <end position="667"/>
    </location>
</feature>
<dbReference type="CDD" id="cd02846">
    <property type="entry name" value="PAZ_argonaute_like"/>
    <property type="match status" value="1"/>
</dbReference>
<gene>
    <name evidence="5" type="ORF">BBI17_002776</name>
    <name evidence="6" type="ORF">BBO99_00002861</name>
</gene>
<dbReference type="InterPro" id="IPR012337">
    <property type="entry name" value="RNaseH-like_sf"/>
</dbReference>
<feature type="region of interest" description="Disordered" evidence="1">
    <location>
        <begin position="1"/>
        <end position="126"/>
    </location>
</feature>
<dbReference type="GO" id="GO:0005975">
    <property type="term" value="P:carbohydrate metabolic process"/>
    <property type="evidence" value="ECO:0007669"/>
    <property type="project" value="InterPro"/>
</dbReference>
<reference evidence="7 8" key="1">
    <citation type="submission" date="2018-07" db="EMBL/GenBank/DDBJ databases">
        <title>Genome sequencing of oomycete isolates from Chile give support for New Zealand origin for Phytophthora kernoviae and make available the first Nothophytophthora sp. genome.</title>
        <authorList>
            <person name="Studholme D.J."/>
            <person name="Sanfuentes E."/>
            <person name="Panda P."/>
            <person name="Hill R."/>
            <person name="Sambles C."/>
            <person name="Grant M."/>
            <person name="Williams N.M."/>
            <person name="Mcdougal R.L."/>
        </authorList>
    </citation>
    <scope>NUCLEOTIDE SEQUENCE [LARGE SCALE GENOMIC DNA]</scope>
    <source>
        <strain evidence="5">Chile2</strain>
        <strain evidence="6">Chile4</strain>
    </source>
</reference>
<dbReference type="PANTHER" id="PTHR22891">
    <property type="entry name" value="EUKARYOTIC TRANSLATION INITIATION FACTOR 2C"/>
    <property type="match status" value="1"/>
</dbReference>
<dbReference type="Gene3D" id="3.30.420.10">
    <property type="entry name" value="Ribonuclease H-like superfamily/Ribonuclease H"/>
    <property type="match status" value="1"/>
</dbReference>
<feature type="domain" description="Piwi" evidence="4">
    <location>
        <begin position="836"/>
        <end position="1135"/>
    </location>
</feature>
<dbReference type="GO" id="GO:0003723">
    <property type="term" value="F:RNA binding"/>
    <property type="evidence" value="ECO:0007669"/>
    <property type="project" value="InterPro"/>
</dbReference>
<dbReference type="Pfam" id="PF00232">
    <property type="entry name" value="Glyco_hydro_1"/>
    <property type="match status" value="1"/>
</dbReference>
<dbReference type="InterPro" id="IPR003165">
    <property type="entry name" value="Piwi"/>
</dbReference>
<dbReference type="PROSITE" id="PS50821">
    <property type="entry name" value="PAZ"/>
    <property type="match status" value="1"/>
</dbReference>
<name>A0A3R7GZU0_9STRA</name>
<dbReference type="InterPro" id="IPR014811">
    <property type="entry name" value="ArgoL1"/>
</dbReference>
<dbReference type="STRING" id="325452.A0A3R7GZU0"/>
<dbReference type="InterPro" id="IPR017853">
    <property type="entry name" value="GH"/>
</dbReference>
<accession>A0A3R7GZU0</accession>
<dbReference type="Proteomes" id="UP000285624">
    <property type="component" value="Unassembled WGS sequence"/>
</dbReference>
<dbReference type="Gene3D" id="3.40.50.2300">
    <property type="match status" value="1"/>
</dbReference>
<dbReference type="InterPro" id="IPR001360">
    <property type="entry name" value="Glyco_hydro_1"/>
</dbReference>
<dbReference type="Pfam" id="PF16488">
    <property type="entry name" value="ArgoL2"/>
    <property type="match status" value="1"/>
</dbReference>
<feature type="transmembrane region" description="Helical" evidence="2">
    <location>
        <begin position="1677"/>
        <end position="1696"/>
    </location>
</feature>
<protein>
    <recommendedName>
        <fullName evidence="9">Piwi domain-containing protein</fullName>
    </recommendedName>
</protein>
<dbReference type="InterPro" id="IPR003100">
    <property type="entry name" value="PAZ_dom"/>
</dbReference>
<dbReference type="InterPro" id="IPR032473">
    <property type="entry name" value="Argonaute_Mid_dom"/>
</dbReference>
<keyword evidence="2" id="KW-1133">Transmembrane helix</keyword>
<dbReference type="Pfam" id="PF16486">
    <property type="entry name" value="ArgoN"/>
    <property type="match status" value="1"/>
</dbReference>
<evidence type="ECO:0000259" key="3">
    <source>
        <dbReference type="PROSITE" id="PS50821"/>
    </source>
</evidence>
<feature type="compositionally biased region" description="Basic and acidic residues" evidence="1">
    <location>
        <begin position="45"/>
        <end position="72"/>
    </location>
</feature>
<dbReference type="EMBL" id="MAYM02001628">
    <property type="protein sequence ID" value="RLN14280.1"/>
    <property type="molecule type" value="Genomic_DNA"/>
</dbReference>
<evidence type="ECO:0000313" key="5">
    <source>
        <dbReference type="EMBL" id="RLN14280.1"/>
    </source>
</evidence>
<dbReference type="SUPFAM" id="SSF51445">
    <property type="entry name" value="(Trans)glycosidases"/>
    <property type="match status" value="1"/>
</dbReference>
<dbReference type="Pfam" id="PF02171">
    <property type="entry name" value="Piwi"/>
    <property type="match status" value="1"/>
</dbReference>
<evidence type="ECO:0008006" key="9">
    <source>
        <dbReference type="Google" id="ProtNLM"/>
    </source>
</evidence>
<keyword evidence="7" id="KW-1185">Reference proteome</keyword>
<dbReference type="SMART" id="SM00950">
    <property type="entry name" value="Piwi"/>
    <property type="match status" value="1"/>
</dbReference>
<keyword evidence="2" id="KW-0812">Transmembrane</keyword>
<dbReference type="PRINTS" id="PR00131">
    <property type="entry name" value="GLHYDRLASE1"/>
</dbReference>
<feature type="compositionally biased region" description="Basic and acidic residues" evidence="1">
    <location>
        <begin position="13"/>
        <end position="32"/>
    </location>
</feature>
<keyword evidence="2" id="KW-0472">Membrane</keyword>
<dbReference type="SUPFAM" id="SSF53098">
    <property type="entry name" value="Ribonuclease H-like"/>
    <property type="match status" value="1"/>
</dbReference>